<dbReference type="HOGENOM" id="CLU_042540_0_0_1"/>
<dbReference type="OrthoDB" id="5279008at2759"/>
<proteinExistence type="predicted"/>
<dbReference type="STRING" id="1043002.A0A074X5T9"/>
<dbReference type="GeneID" id="40749565"/>
<dbReference type="RefSeq" id="XP_029757067.1">
    <property type="nucleotide sequence ID" value="XM_029907259.1"/>
</dbReference>
<organism evidence="1 2">
    <name type="scientific">Aureobasidium pullulans EXF-150</name>
    <dbReference type="NCBI Taxonomy" id="1043002"/>
    <lineage>
        <taxon>Eukaryota</taxon>
        <taxon>Fungi</taxon>
        <taxon>Dikarya</taxon>
        <taxon>Ascomycota</taxon>
        <taxon>Pezizomycotina</taxon>
        <taxon>Dothideomycetes</taxon>
        <taxon>Dothideomycetidae</taxon>
        <taxon>Dothideales</taxon>
        <taxon>Saccotheciaceae</taxon>
        <taxon>Aureobasidium</taxon>
    </lineage>
</organism>
<accession>A0A074X5T9</accession>
<dbReference type="SUPFAM" id="SSF52047">
    <property type="entry name" value="RNI-like"/>
    <property type="match status" value="1"/>
</dbReference>
<dbReference type="Proteomes" id="UP000030706">
    <property type="component" value="Unassembled WGS sequence"/>
</dbReference>
<evidence type="ECO:0000313" key="2">
    <source>
        <dbReference type="Proteomes" id="UP000030706"/>
    </source>
</evidence>
<sequence>MNKGKQYDYLMLGHCKYSRRAPITLRIASLETSIGHPVHVSGKNRIMPQHSMLRLDTIPGEIIDVICDELGKKDLKTLRLSNKRISSVATTHLAKAYMFNLCSLMTRRSLEKLAEICAHPDFGPHVRKVHLSSGRVHPREMRALIERVEDMQRRIPPPTSAQVKRAKAKMQDAMNRSSKEYELETSGDAVTLLAQAFASLRGYQTPVILDISDFEVPRWDPVTLFLDKYNHFHGEPELCFKSTMEPCLEAIFRTKMRFAELELTVDAFSIDPDERGFDTQEMNLEDLELLSSLNSISFDLVNTFDEAGTRSAGHVLSYARSLESLTYRQGCDDLDATEWPPLHQPQSITNRQFGIADTILSSVKSTGLKSLWLEYTPISFQTLVDLLEKHADTLTSLYISSVCLRDGSWAEVFSKIKKNGRFVIELDTGNLSQARSELRGGDYQPLSLPREWTLDPSSGRSEVEESLHKLTNAPSLEVLNMIERRELAQGQDIPELGS</sequence>
<gene>
    <name evidence="1" type="ORF">M438DRAFT_358486</name>
</gene>
<dbReference type="AlphaFoldDB" id="A0A074X5T9"/>
<evidence type="ECO:0000313" key="1">
    <source>
        <dbReference type="EMBL" id="KEQ80880.1"/>
    </source>
</evidence>
<protein>
    <recommendedName>
        <fullName evidence="3">F-box domain-containing protein</fullName>
    </recommendedName>
</protein>
<name>A0A074X5T9_AURPU</name>
<dbReference type="EMBL" id="KL584995">
    <property type="protein sequence ID" value="KEQ80880.1"/>
    <property type="molecule type" value="Genomic_DNA"/>
</dbReference>
<reference evidence="1 2" key="1">
    <citation type="journal article" date="2014" name="BMC Genomics">
        <title>Genome sequencing of four Aureobasidium pullulans varieties: biotechnological potential, stress tolerance, and description of new species.</title>
        <authorList>
            <person name="Gostin Ar C."/>
            <person name="Ohm R.A."/>
            <person name="Kogej T."/>
            <person name="Sonjak S."/>
            <person name="Turk M."/>
            <person name="Zajc J."/>
            <person name="Zalar P."/>
            <person name="Grube M."/>
            <person name="Sun H."/>
            <person name="Han J."/>
            <person name="Sharma A."/>
            <person name="Chiniquy J."/>
            <person name="Ngan C.Y."/>
            <person name="Lipzen A."/>
            <person name="Barry K."/>
            <person name="Grigoriev I.V."/>
            <person name="Gunde-Cimerman N."/>
        </authorList>
    </citation>
    <scope>NUCLEOTIDE SEQUENCE [LARGE SCALE GENOMIC DNA]</scope>
    <source>
        <strain evidence="1 2">EXF-150</strain>
    </source>
</reference>
<evidence type="ECO:0008006" key="3">
    <source>
        <dbReference type="Google" id="ProtNLM"/>
    </source>
</evidence>
<keyword evidence="2" id="KW-1185">Reference proteome</keyword>